<evidence type="ECO:0000313" key="13">
    <source>
        <dbReference type="EMBL" id="EFR45896.1"/>
    </source>
</evidence>
<dbReference type="GO" id="GO:0016853">
    <property type="term" value="F:isomerase activity"/>
    <property type="evidence" value="ECO:0007669"/>
    <property type="project" value="UniProtKB-KW"/>
</dbReference>
<keyword evidence="4" id="KW-0799">Topoisomerase</keyword>
<dbReference type="InterPro" id="IPR013497">
    <property type="entry name" value="Topo_IA_cen"/>
</dbReference>
<dbReference type="EC" id="5.6.2.1" evidence="3"/>
<organism evidence="13 14">
    <name type="scientific">Helicobacter cinaedi CCUG 18818 = ATCC BAA-847</name>
    <dbReference type="NCBI Taxonomy" id="537971"/>
    <lineage>
        <taxon>Bacteria</taxon>
        <taxon>Pseudomonadati</taxon>
        <taxon>Campylobacterota</taxon>
        <taxon>Epsilonproteobacteria</taxon>
        <taxon>Campylobacterales</taxon>
        <taxon>Helicobacteraceae</taxon>
        <taxon>Helicobacter</taxon>
    </lineage>
</organism>
<evidence type="ECO:0000256" key="3">
    <source>
        <dbReference type="ARBA" id="ARBA00012891"/>
    </source>
</evidence>
<dbReference type="InterPro" id="IPR023405">
    <property type="entry name" value="Topo_IA_core_domain"/>
</dbReference>
<dbReference type="InterPro" id="IPR006171">
    <property type="entry name" value="TOPRIM_dom"/>
</dbReference>
<keyword evidence="5" id="KW-0238">DNA-binding</keyword>
<dbReference type="PRINTS" id="PR00417">
    <property type="entry name" value="PRTPISMRASEI"/>
</dbReference>
<evidence type="ECO:0000256" key="5">
    <source>
        <dbReference type="ARBA" id="ARBA00023125"/>
    </source>
</evidence>
<dbReference type="SMART" id="SM00493">
    <property type="entry name" value="TOPRIM"/>
    <property type="match status" value="1"/>
</dbReference>
<dbReference type="Pfam" id="PF01131">
    <property type="entry name" value="Topoisom_bac"/>
    <property type="match status" value="1"/>
</dbReference>
<dbReference type="InterPro" id="IPR013825">
    <property type="entry name" value="Topo_IA_cen_sub2"/>
</dbReference>
<proteinExistence type="inferred from homology"/>
<accession>A0ABN0B900</accession>
<dbReference type="PANTHER" id="PTHR42785">
    <property type="entry name" value="DNA TOPOISOMERASE, TYPE IA, CORE"/>
    <property type="match status" value="1"/>
</dbReference>
<keyword evidence="14" id="KW-1185">Reference proteome</keyword>
<gene>
    <name evidence="13" type="ORF">HCCG_00442</name>
</gene>
<dbReference type="InterPro" id="IPR003601">
    <property type="entry name" value="Topo_IA_2"/>
</dbReference>
<comment type="catalytic activity">
    <reaction evidence="1">
        <text>ATP-independent breakage of single-stranded DNA, followed by passage and rejoining.</text>
        <dbReference type="EC" id="5.6.2.1"/>
    </reaction>
</comment>
<dbReference type="SUPFAM" id="SSF56712">
    <property type="entry name" value="Prokaryotic type I DNA topoisomerase"/>
    <property type="match status" value="1"/>
</dbReference>
<dbReference type="SMART" id="SM00436">
    <property type="entry name" value="TOP1Bc"/>
    <property type="match status" value="1"/>
</dbReference>
<dbReference type="Gene3D" id="3.40.50.140">
    <property type="match status" value="1"/>
</dbReference>
<dbReference type="SMART" id="SM00437">
    <property type="entry name" value="TOP1Ac"/>
    <property type="match status" value="1"/>
</dbReference>
<evidence type="ECO:0000256" key="8">
    <source>
        <dbReference type="ARBA" id="ARBA00031985"/>
    </source>
</evidence>
<evidence type="ECO:0000313" key="14">
    <source>
        <dbReference type="Proteomes" id="UP000005755"/>
    </source>
</evidence>
<dbReference type="PROSITE" id="PS50880">
    <property type="entry name" value="TOPRIM"/>
    <property type="match status" value="1"/>
</dbReference>
<dbReference type="CDD" id="cd00186">
    <property type="entry name" value="TOP1Ac"/>
    <property type="match status" value="1"/>
</dbReference>
<dbReference type="Proteomes" id="UP000005755">
    <property type="component" value="Unassembled WGS sequence"/>
</dbReference>
<keyword evidence="6 13" id="KW-0413">Isomerase</keyword>
<feature type="domain" description="Topo IA-type catalytic" evidence="12">
    <location>
        <begin position="125"/>
        <end position="567"/>
    </location>
</feature>
<dbReference type="InterPro" id="IPR013826">
    <property type="entry name" value="Topo_IA_cen_sub3"/>
</dbReference>
<dbReference type="Gene3D" id="2.70.20.10">
    <property type="entry name" value="Topoisomerase I, domain 3"/>
    <property type="match status" value="1"/>
</dbReference>
<evidence type="ECO:0000259" key="11">
    <source>
        <dbReference type="PROSITE" id="PS50880"/>
    </source>
</evidence>
<evidence type="ECO:0000256" key="1">
    <source>
        <dbReference type="ARBA" id="ARBA00000213"/>
    </source>
</evidence>
<dbReference type="InterPro" id="IPR000380">
    <property type="entry name" value="Topo_IA"/>
</dbReference>
<dbReference type="PANTHER" id="PTHR42785:SF1">
    <property type="entry name" value="DNA TOPOISOMERASE"/>
    <property type="match status" value="1"/>
</dbReference>
<evidence type="ECO:0000256" key="4">
    <source>
        <dbReference type="ARBA" id="ARBA00023029"/>
    </source>
</evidence>
<evidence type="ECO:0000256" key="7">
    <source>
        <dbReference type="ARBA" id="ARBA00030003"/>
    </source>
</evidence>
<reference evidence="14" key="1">
    <citation type="journal article" date="2014" name="Genome Announc.">
        <title>Draft genome sequences of six enterohepatic helicobacter species isolated from humans and one from rhesus macaques.</title>
        <authorList>
            <person name="Shen Z."/>
            <person name="Sheh A."/>
            <person name="Young S.K."/>
            <person name="Abouelliel A."/>
            <person name="Ward D.V."/>
            <person name="Earl A.M."/>
            <person name="Fox J.G."/>
        </authorList>
    </citation>
    <scope>NUCLEOTIDE SEQUENCE [LARGE SCALE GENOMIC DNA]</scope>
    <source>
        <strain evidence="14">CCUG 18818</strain>
    </source>
</reference>
<evidence type="ECO:0000256" key="2">
    <source>
        <dbReference type="ARBA" id="ARBA00009446"/>
    </source>
</evidence>
<evidence type="ECO:0000256" key="10">
    <source>
        <dbReference type="ARBA" id="ARBA00032877"/>
    </source>
</evidence>
<name>A0ABN0B900_9HELI</name>
<feature type="domain" description="Toprim" evidence="11">
    <location>
        <begin position="3"/>
        <end position="106"/>
    </location>
</feature>
<dbReference type="Gene3D" id="1.10.460.10">
    <property type="entry name" value="Topoisomerase I, domain 2"/>
    <property type="match status" value="1"/>
</dbReference>
<dbReference type="PROSITE" id="PS52039">
    <property type="entry name" value="TOPO_IA_2"/>
    <property type="match status" value="1"/>
</dbReference>
<protein>
    <recommendedName>
        <fullName evidence="3">DNA topoisomerase</fullName>
        <ecNumber evidence="3">5.6.2.1</ecNumber>
    </recommendedName>
    <alternativeName>
        <fullName evidence="10">Omega-protein</fullName>
    </alternativeName>
    <alternativeName>
        <fullName evidence="9">Relaxing enzyme</fullName>
    </alternativeName>
    <alternativeName>
        <fullName evidence="7">Swivelase</fullName>
    </alternativeName>
    <alternativeName>
        <fullName evidence="8">Untwisting enzyme</fullName>
    </alternativeName>
</protein>
<comment type="similarity">
    <text evidence="2">Belongs to the type IA topoisomerase family.</text>
</comment>
<evidence type="ECO:0000259" key="12">
    <source>
        <dbReference type="PROSITE" id="PS52039"/>
    </source>
</evidence>
<dbReference type="InterPro" id="IPR003602">
    <property type="entry name" value="Topo_IA_DNA-bd_dom"/>
</dbReference>
<dbReference type="EMBL" id="DS990391">
    <property type="protein sequence ID" value="EFR45896.1"/>
    <property type="molecule type" value="Genomic_DNA"/>
</dbReference>
<sequence>MPMPLIIIESPNKVEKIKKITGYEVIATIGHFMDLKSFDIDKDYKPNFEYAESKKKRIMNAIQKAKGQEVYIASDPDREGYSIGYMFFEKIKNVASKIYRAEFHEITPSGIKQGLENAKLFVDTNFNYYQSFLARRVSDQLIGFLLSPYLTKSLQYNKMLSAGRVQTPALGLITKREQEIKDFAALSEEQKQEFGIVANANIDNKLISFKHISDDLKELRFQTQQEAQNVCDEIASMDKALIDKIEINNTSSKPAKPFTTSKLLKAASKTLSLPTKDIQNLAQELFAAGLITYIRTDSEYISPEFLKEMQSFYVSIYPNTYQYTEYKAGKNSQAEAHEAIRITHCHRFEECESLCQKENLKDNHIALYKLIFQNTILSQSKPAIYETMNVTLRVKMKMFKTSFKKLIDEGYLGVFGKNEAINENGDSENDESEESLHSFPYKQGDMIALQDISIKSIKKSAPKRYLEADFIEVMEKSAIGRPSTYATFLPLLLNKEYIEISKDKKREIIPTTLGMSVTQFFSKDNNAWLLDIAFTRDMENELDEIANSSKKYLDFMKTIHSKMNFMPLKAESKEKKDYPPSEKQIKFCKDISTTLNIPLPDGLEKDYRIARKFIDENASKMPKKENKGNPNEKN</sequence>
<evidence type="ECO:0000256" key="6">
    <source>
        <dbReference type="ARBA" id="ARBA00023235"/>
    </source>
</evidence>
<evidence type="ECO:0000256" key="9">
    <source>
        <dbReference type="ARBA" id="ARBA00032235"/>
    </source>
</evidence>
<dbReference type="InterPro" id="IPR013824">
    <property type="entry name" value="Topo_IA_cen_sub1"/>
</dbReference>
<dbReference type="Pfam" id="PF01751">
    <property type="entry name" value="Toprim"/>
    <property type="match status" value="1"/>
</dbReference>
<dbReference type="Gene3D" id="1.10.290.10">
    <property type="entry name" value="Topoisomerase I, domain 4"/>
    <property type="match status" value="1"/>
</dbReference>